<dbReference type="AlphaFoldDB" id="A0A9P4JD80"/>
<dbReference type="Proteomes" id="UP000799439">
    <property type="component" value="Unassembled WGS sequence"/>
</dbReference>
<gene>
    <name evidence="1" type="ORF">K461DRAFT_19557</name>
</gene>
<proteinExistence type="predicted"/>
<accession>A0A9P4JD80</accession>
<keyword evidence="2" id="KW-1185">Reference proteome</keyword>
<comment type="caution">
    <text evidence="1">The sequence shown here is derived from an EMBL/GenBank/DDBJ whole genome shotgun (WGS) entry which is preliminary data.</text>
</comment>
<dbReference type="EMBL" id="ML996081">
    <property type="protein sequence ID" value="KAF2157510.1"/>
    <property type="molecule type" value="Genomic_DNA"/>
</dbReference>
<sequence>MDAERTRWLVMSCRTDDDVGPADVDINWRWRSELKSISRARGSRRERVAAGRFPLGAYQTSLIDSSTADPAHARLSLHRPRFTSQGPVPERTRLKHAYNFCAISCTPLCLLHCTKASATMAETQAGGRLQSRLVTAAPGLGPSLKDVVKHARPIRPPTCCSAICCATIRTTRHEPDALGRVAFSQHGSMSEVGYICTTQNETAAGARYRRAAQMKFRRACEKHVLPATVLSTCTTRALCPGIFVASLYLQQDARHKEHGVSAGIRRCFSDLLISCWGEYIP</sequence>
<evidence type="ECO:0000313" key="2">
    <source>
        <dbReference type="Proteomes" id="UP000799439"/>
    </source>
</evidence>
<organism evidence="1 2">
    <name type="scientific">Myriangium duriaei CBS 260.36</name>
    <dbReference type="NCBI Taxonomy" id="1168546"/>
    <lineage>
        <taxon>Eukaryota</taxon>
        <taxon>Fungi</taxon>
        <taxon>Dikarya</taxon>
        <taxon>Ascomycota</taxon>
        <taxon>Pezizomycotina</taxon>
        <taxon>Dothideomycetes</taxon>
        <taxon>Dothideomycetidae</taxon>
        <taxon>Myriangiales</taxon>
        <taxon>Myriangiaceae</taxon>
        <taxon>Myriangium</taxon>
    </lineage>
</organism>
<protein>
    <submittedName>
        <fullName evidence="1">Uncharacterized protein</fullName>
    </submittedName>
</protein>
<evidence type="ECO:0000313" key="1">
    <source>
        <dbReference type="EMBL" id="KAF2157510.1"/>
    </source>
</evidence>
<name>A0A9P4JD80_9PEZI</name>
<reference evidence="1" key="1">
    <citation type="journal article" date="2020" name="Stud. Mycol.">
        <title>101 Dothideomycetes genomes: a test case for predicting lifestyles and emergence of pathogens.</title>
        <authorList>
            <person name="Haridas S."/>
            <person name="Albert R."/>
            <person name="Binder M."/>
            <person name="Bloem J."/>
            <person name="Labutti K."/>
            <person name="Salamov A."/>
            <person name="Andreopoulos B."/>
            <person name="Baker S."/>
            <person name="Barry K."/>
            <person name="Bills G."/>
            <person name="Bluhm B."/>
            <person name="Cannon C."/>
            <person name="Castanera R."/>
            <person name="Culley D."/>
            <person name="Daum C."/>
            <person name="Ezra D."/>
            <person name="Gonzalez J."/>
            <person name="Henrissat B."/>
            <person name="Kuo A."/>
            <person name="Liang C."/>
            <person name="Lipzen A."/>
            <person name="Lutzoni F."/>
            <person name="Magnuson J."/>
            <person name="Mondo S."/>
            <person name="Nolan M."/>
            <person name="Ohm R."/>
            <person name="Pangilinan J."/>
            <person name="Park H.-J."/>
            <person name="Ramirez L."/>
            <person name="Alfaro M."/>
            <person name="Sun H."/>
            <person name="Tritt A."/>
            <person name="Yoshinaga Y."/>
            <person name="Zwiers L.-H."/>
            <person name="Turgeon B."/>
            <person name="Goodwin S."/>
            <person name="Spatafora J."/>
            <person name="Crous P."/>
            <person name="Grigoriev I."/>
        </authorList>
    </citation>
    <scope>NUCLEOTIDE SEQUENCE</scope>
    <source>
        <strain evidence="1">CBS 260.36</strain>
    </source>
</reference>